<evidence type="ECO:0000259" key="1">
    <source>
        <dbReference type="Pfam" id="PF00561"/>
    </source>
</evidence>
<keyword evidence="3" id="KW-1185">Reference proteome</keyword>
<dbReference type="SUPFAM" id="SSF53474">
    <property type="entry name" value="alpha/beta-Hydrolases"/>
    <property type="match status" value="1"/>
</dbReference>
<reference evidence="2 3" key="1">
    <citation type="submission" date="2020-07" db="EMBL/GenBank/DDBJ databases">
        <title>Stappia sp., F7233, whole genome shotgun sequencing project.</title>
        <authorList>
            <person name="Jiang S."/>
            <person name="Liu Z.W."/>
            <person name="Du Z.J."/>
        </authorList>
    </citation>
    <scope>NUCLEOTIDE SEQUENCE [LARGE SCALE GENOMIC DNA]</scope>
    <source>
        <strain evidence="2 3">F7233</strain>
    </source>
</reference>
<organism evidence="2 3">
    <name type="scientific">Stappia albiluteola</name>
    <dbReference type="NCBI Taxonomy" id="2758565"/>
    <lineage>
        <taxon>Bacteria</taxon>
        <taxon>Pseudomonadati</taxon>
        <taxon>Pseudomonadota</taxon>
        <taxon>Alphaproteobacteria</taxon>
        <taxon>Hyphomicrobiales</taxon>
        <taxon>Stappiaceae</taxon>
        <taxon>Stappia</taxon>
    </lineage>
</organism>
<sequence length="302" mass="32859">MTLTDTACEGEEPAWTARQWRSRNGLRLSAREWFPAQGASAKPVPVLCLAGLSRNARDFAPLAARLAGEGYRVIAMDYRGRGASDRDPDWQNYSIPTEGDDIQLGLEAFGIAACAVVGTSRGGIHAMALAAQKPDLVRAIVLNDIGPKIEFEGLKRLSEIIGREMTAPSWEAAAARLRSLYADSFTGLSEGDWHRFARQLYVETDQGVVLDYDPALGNGLADLAPDSVPDLWPLFSSLKNIPQMLIRAENSDILSNATLEQARSLKPELEVLTVEGQGHAPLLWTATEQDAVASFLNRKIAT</sequence>
<dbReference type="InterPro" id="IPR029058">
    <property type="entry name" value="AB_hydrolase_fold"/>
</dbReference>
<dbReference type="AlphaFoldDB" id="A0A839A913"/>
<evidence type="ECO:0000313" key="2">
    <source>
        <dbReference type="EMBL" id="MBA5775831.1"/>
    </source>
</evidence>
<keyword evidence="2" id="KW-0378">Hydrolase</keyword>
<dbReference type="Pfam" id="PF00561">
    <property type="entry name" value="Abhydrolase_1"/>
    <property type="match status" value="1"/>
</dbReference>
<dbReference type="InterPro" id="IPR050228">
    <property type="entry name" value="Carboxylesterase_BioH"/>
</dbReference>
<feature type="domain" description="AB hydrolase-1" evidence="1">
    <location>
        <begin position="45"/>
        <end position="148"/>
    </location>
</feature>
<dbReference type="EMBL" id="JACFXV010000030">
    <property type="protein sequence ID" value="MBA5775831.1"/>
    <property type="molecule type" value="Genomic_DNA"/>
</dbReference>
<dbReference type="InterPro" id="IPR000073">
    <property type="entry name" value="AB_hydrolase_1"/>
</dbReference>
<dbReference type="Proteomes" id="UP000541109">
    <property type="component" value="Unassembled WGS sequence"/>
</dbReference>
<gene>
    <name evidence="2" type="ORF">H2509_01680</name>
</gene>
<dbReference type="PANTHER" id="PTHR43194:SF2">
    <property type="entry name" value="PEROXISOMAL MEMBRANE PROTEIN LPX1"/>
    <property type="match status" value="1"/>
</dbReference>
<accession>A0A839A913</accession>
<evidence type="ECO:0000313" key="3">
    <source>
        <dbReference type="Proteomes" id="UP000541109"/>
    </source>
</evidence>
<dbReference type="RefSeq" id="WP_182161651.1">
    <property type="nucleotide sequence ID" value="NZ_JACFXV010000030.1"/>
</dbReference>
<dbReference type="GO" id="GO:0016787">
    <property type="term" value="F:hydrolase activity"/>
    <property type="evidence" value="ECO:0007669"/>
    <property type="project" value="UniProtKB-KW"/>
</dbReference>
<name>A0A839A913_9HYPH</name>
<protein>
    <submittedName>
        <fullName evidence="2">Alpha/beta hydrolase</fullName>
    </submittedName>
</protein>
<dbReference type="PANTHER" id="PTHR43194">
    <property type="entry name" value="HYDROLASE ALPHA/BETA FOLD FAMILY"/>
    <property type="match status" value="1"/>
</dbReference>
<dbReference type="Gene3D" id="3.40.50.1820">
    <property type="entry name" value="alpha/beta hydrolase"/>
    <property type="match status" value="1"/>
</dbReference>
<dbReference type="PRINTS" id="PR00111">
    <property type="entry name" value="ABHYDROLASE"/>
</dbReference>
<proteinExistence type="predicted"/>
<comment type="caution">
    <text evidence="2">The sequence shown here is derived from an EMBL/GenBank/DDBJ whole genome shotgun (WGS) entry which is preliminary data.</text>
</comment>